<dbReference type="RefSeq" id="WP_257821704.1">
    <property type="nucleotide sequence ID" value="NZ_JABXYM010000001.1"/>
</dbReference>
<dbReference type="PROSITE" id="PS01124">
    <property type="entry name" value="HTH_ARAC_FAMILY_2"/>
    <property type="match status" value="1"/>
</dbReference>
<dbReference type="InterPro" id="IPR011256">
    <property type="entry name" value="Reg_factor_effector_dom_sf"/>
</dbReference>
<gene>
    <name evidence="5" type="ORF">HXA33_12180</name>
</gene>
<keyword evidence="3" id="KW-0804">Transcription</keyword>
<dbReference type="Gene3D" id="1.10.10.60">
    <property type="entry name" value="Homeodomain-like"/>
    <property type="match status" value="2"/>
</dbReference>
<dbReference type="SMART" id="SM00342">
    <property type="entry name" value="HTH_ARAC"/>
    <property type="match status" value="1"/>
</dbReference>
<dbReference type="Proteomes" id="UP001057753">
    <property type="component" value="Unassembled WGS sequence"/>
</dbReference>
<reference evidence="5" key="1">
    <citation type="submission" date="2020-06" db="EMBL/GenBank/DDBJ databases">
        <title>Insight into the genomes of haloalkaliphilic bacilli from Kenyan soda lakes.</title>
        <authorList>
            <person name="Mwirichia R."/>
            <person name="Villamizar G.C."/>
            <person name="Poehlein A."/>
            <person name="Mugweru J."/>
            <person name="Kipnyargis A."/>
            <person name="Kiplimo D."/>
            <person name="Orwa P."/>
            <person name="Daniel R."/>
        </authorList>
    </citation>
    <scope>NUCLEOTIDE SEQUENCE</scope>
    <source>
        <strain evidence="5">B1096_S55</strain>
    </source>
</reference>
<dbReference type="AlphaFoldDB" id="A0A9Q4B2R7"/>
<dbReference type="GO" id="GO:0043565">
    <property type="term" value="F:sequence-specific DNA binding"/>
    <property type="evidence" value="ECO:0007669"/>
    <property type="project" value="InterPro"/>
</dbReference>
<name>A0A9Q4B2R7_SALAG</name>
<keyword evidence="1" id="KW-0805">Transcription regulation</keyword>
<dbReference type="PRINTS" id="PR00032">
    <property type="entry name" value="HTHARAC"/>
</dbReference>
<dbReference type="InterPro" id="IPR010499">
    <property type="entry name" value="AraC_E-bd"/>
</dbReference>
<dbReference type="InterPro" id="IPR029441">
    <property type="entry name" value="Cass2"/>
</dbReference>
<dbReference type="Pfam" id="PF14526">
    <property type="entry name" value="Cass2"/>
    <property type="match status" value="1"/>
</dbReference>
<feature type="domain" description="HTH araC/xylS-type" evidence="4">
    <location>
        <begin position="8"/>
        <end position="106"/>
    </location>
</feature>
<accession>A0A9Q4B2R7</accession>
<dbReference type="InterPro" id="IPR050959">
    <property type="entry name" value="MarA-like"/>
</dbReference>
<evidence type="ECO:0000256" key="1">
    <source>
        <dbReference type="ARBA" id="ARBA00023015"/>
    </source>
</evidence>
<dbReference type="InterPro" id="IPR020449">
    <property type="entry name" value="Tscrpt_reg_AraC-type_HTH"/>
</dbReference>
<comment type="caution">
    <text evidence="5">The sequence shown here is derived from an EMBL/GenBank/DDBJ whole genome shotgun (WGS) entry which is preliminary data.</text>
</comment>
<dbReference type="PROSITE" id="PS00041">
    <property type="entry name" value="HTH_ARAC_FAMILY_1"/>
    <property type="match status" value="1"/>
</dbReference>
<evidence type="ECO:0000256" key="2">
    <source>
        <dbReference type="ARBA" id="ARBA00023125"/>
    </source>
</evidence>
<evidence type="ECO:0000313" key="6">
    <source>
        <dbReference type="Proteomes" id="UP001057753"/>
    </source>
</evidence>
<dbReference type="Gene3D" id="3.20.80.10">
    <property type="entry name" value="Regulatory factor, effector binding domain"/>
    <property type="match status" value="1"/>
</dbReference>
<dbReference type="PANTHER" id="PTHR47504">
    <property type="entry name" value="RIGHT ORIGIN-BINDING PROTEIN"/>
    <property type="match status" value="1"/>
</dbReference>
<evidence type="ECO:0000256" key="3">
    <source>
        <dbReference type="ARBA" id="ARBA00023163"/>
    </source>
</evidence>
<keyword evidence="6" id="KW-1185">Reference proteome</keyword>
<dbReference type="EMBL" id="JABXYM010000001">
    <property type="protein sequence ID" value="MCR6097303.1"/>
    <property type="molecule type" value="Genomic_DNA"/>
</dbReference>
<dbReference type="SUPFAM" id="SSF46689">
    <property type="entry name" value="Homeodomain-like"/>
    <property type="match status" value="2"/>
</dbReference>
<dbReference type="InterPro" id="IPR009057">
    <property type="entry name" value="Homeodomain-like_sf"/>
</dbReference>
<dbReference type="InterPro" id="IPR018062">
    <property type="entry name" value="HTH_AraC-typ_CS"/>
</dbReference>
<keyword evidence="2" id="KW-0238">DNA-binding</keyword>
<dbReference type="GO" id="GO:0003700">
    <property type="term" value="F:DNA-binding transcription factor activity"/>
    <property type="evidence" value="ECO:0007669"/>
    <property type="project" value="InterPro"/>
</dbReference>
<evidence type="ECO:0000313" key="5">
    <source>
        <dbReference type="EMBL" id="MCR6097303.1"/>
    </source>
</evidence>
<sequence>MHSWEQIQKTVDYIEEHLSEEIKIEALAKKAALSQFYFQRLFKRLVKRSVNEYIKLRRLARASEKLGDLSKRIIDIALDFGFSSHETFTRAFKEAYSITPEEYRTHPVHLNHIMKPELLLKYTVVDLGVPLITDSMVLEIKRKTVEVAETYIGLSGQVLISQTPIGETTGVDEPGQLWDTFHSMVSHLPILKPDGKEVGVSSMGDDGQNTFTYFVGGEMSATSYDAGEFVTWSLPPGEYVVCCFEAENFQLLTTSALSKAMNYLFETWLVNHQLATHPFSVEKYYKTNSDVAYMEIWVRPVGK</sequence>
<dbReference type="InterPro" id="IPR018060">
    <property type="entry name" value="HTH_AraC"/>
</dbReference>
<evidence type="ECO:0000259" key="4">
    <source>
        <dbReference type="PROSITE" id="PS01124"/>
    </source>
</evidence>
<dbReference type="PANTHER" id="PTHR47504:SF5">
    <property type="entry name" value="RIGHT ORIGIN-BINDING PROTEIN"/>
    <property type="match status" value="1"/>
</dbReference>
<dbReference type="SUPFAM" id="SSF55136">
    <property type="entry name" value="Probable bacterial effector-binding domain"/>
    <property type="match status" value="1"/>
</dbReference>
<dbReference type="Pfam" id="PF12833">
    <property type="entry name" value="HTH_18"/>
    <property type="match status" value="1"/>
</dbReference>
<organism evidence="5 6">
    <name type="scientific">Salipaludibacillus agaradhaerens</name>
    <name type="common">Bacillus agaradhaerens</name>
    <dbReference type="NCBI Taxonomy" id="76935"/>
    <lineage>
        <taxon>Bacteria</taxon>
        <taxon>Bacillati</taxon>
        <taxon>Bacillota</taxon>
        <taxon>Bacilli</taxon>
        <taxon>Bacillales</taxon>
        <taxon>Bacillaceae</taxon>
    </lineage>
</organism>
<protein>
    <submittedName>
        <fullName evidence="5">AraC family transcriptional regulator</fullName>
    </submittedName>
</protein>
<proteinExistence type="predicted"/>
<dbReference type="SMART" id="SM00871">
    <property type="entry name" value="AraC_E_bind"/>
    <property type="match status" value="1"/>
</dbReference>